<feature type="domain" description="EGF-like" evidence="7">
    <location>
        <begin position="300"/>
        <end position="346"/>
    </location>
</feature>
<dbReference type="Pfam" id="PF07645">
    <property type="entry name" value="EGF_CA"/>
    <property type="match status" value="4"/>
</dbReference>
<organism evidence="8 9">
    <name type="scientific">Priapulus caudatus</name>
    <name type="common">Priapulid worm</name>
    <dbReference type="NCBI Taxonomy" id="37621"/>
    <lineage>
        <taxon>Eukaryota</taxon>
        <taxon>Metazoa</taxon>
        <taxon>Ecdysozoa</taxon>
        <taxon>Scalidophora</taxon>
        <taxon>Priapulida</taxon>
        <taxon>Priapulimorpha</taxon>
        <taxon>Priapulimorphida</taxon>
        <taxon>Priapulidae</taxon>
        <taxon>Priapulus</taxon>
    </lineage>
</organism>
<evidence type="ECO:0000259" key="7">
    <source>
        <dbReference type="SMART" id="SM00181"/>
    </source>
</evidence>
<evidence type="ECO:0000313" key="8">
    <source>
        <dbReference type="Proteomes" id="UP000695022"/>
    </source>
</evidence>
<proteinExistence type="predicted"/>
<evidence type="ECO:0000256" key="5">
    <source>
        <dbReference type="SAM" id="SignalP"/>
    </source>
</evidence>
<keyword evidence="3" id="KW-0677">Repeat</keyword>
<sequence>MYLHRILLMLVVASGVFGAFDVEMLDNCCLLGNQYYSQKQECDGLASTPMTGVQPKHHPTCDLMRGLCCRRSIQMRMCDSGLQVALNGRECPLETAELGAIMYKECCDCCKLGAIAAGMRMNCTPPILSSVCENVYENCCLHLTNHTVPVADGGEGDRCGSSNPCAHTCRNVGDAIQCSCEAGYKLAQDGFSCIDVDECEEEIHICDLDAEVCVNTVGAYDCRVVGGGRACEVGYAFSLHSNRCEDVDECALGTYTCEAQEMCVNTPGGHVCTDRDFCPEGFRYISGLQFESGQCRDIDECLEGRDECDRLTQRCFNFPGSYQCHSISESTCHPGYTYSPQHRICIDVDECEEGLHRCNMVTQKCVNTLGGFDCVSRTPPEPSDGGCGSGYVYSPITESCVDLDECVEAAHRCEEKPVCTEHNRAALQMRLPVQAAA</sequence>
<feature type="signal peptide" evidence="5">
    <location>
        <begin position="1"/>
        <end position="18"/>
    </location>
</feature>
<reference evidence="9" key="1">
    <citation type="submission" date="2025-08" db="UniProtKB">
        <authorList>
            <consortium name="RefSeq"/>
        </authorList>
    </citation>
    <scope>IDENTIFICATION</scope>
</reference>
<dbReference type="InterPro" id="IPR001881">
    <property type="entry name" value="EGF-like_Ca-bd_dom"/>
</dbReference>
<evidence type="ECO:0000256" key="2">
    <source>
        <dbReference type="ARBA" id="ARBA00022729"/>
    </source>
</evidence>
<evidence type="ECO:0000256" key="3">
    <source>
        <dbReference type="ARBA" id="ARBA00022737"/>
    </source>
</evidence>
<dbReference type="InterPro" id="IPR049883">
    <property type="entry name" value="NOTCH1_EGF-like"/>
</dbReference>
<evidence type="ECO:0000256" key="1">
    <source>
        <dbReference type="ARBA" id="ARBA00022536"/>
    </source>
</evidence>
<dbReference type="InterPro" id="IPR050751">
    <property type="entry name" value="ECM_structural_protein"/>
</dbReference>
<dbReference type="PROSITE" id="PS01187">
    <property type="entry name" value="EGF_CA"/>
    <property type="match status" value="1"/>
</dbReference>
<dbReference type="SMART" id="SM00181">
    <property type="entry name" value="EGF"/>
    <property type="match status" value="3"/>
</dbReference>
<dbReference type="Proteomes" id="UP000695022">
    <property type="component" value="Unplaced"/>
</dbReference>
<protein>
    <submittedName>
        <fullName evidence="9">Fibulin-1-like</fullName>
    </submittedName>
</protein>
<gene>
    <name evidence="9" type="primary">LOC106812402</name>
</gene>
<dbReference type="SMART" id="SM00179">
    <property type="entry name" value="EGF_CA"/>
    <property type="match status" value="5"/>
</dbReference>
<dbReference type="RefSeq" id="XP_014671757.1">
    <property type="nucleotide sequence ID" value="XM_014816271.1"/>
</dbReference>
<evidence type="ECO:0000313" key="9">
    <source>
        <dbReference type="RefSeq" id="XP_014671757.1"/>
    </source>
</evidence>
<evidence type="ECO:0000256" key="4">
    <source>
        <dbReference type="ARBA" id="ARBA00023157"/>
    </source>
</evidence>
<dbReference type="InterPro" id="IPR018097">
    <property type="entry name" value="EGF_Ca-bd_CS"/>
</dbReference>
<dbReference type="InterPro" id="IPR000742">
    <property type="entry name" value="EGF"/>
</dbReference>
<feature type="domain" description="EGF-like calcium-binding" evidence="6">
    <location>
        <begin position="347"/>
        <end position="401"/>
    </location>
</feature>
<dbReference type="InterPro" id="IPR009030">
    <property type="entry name" value="Growth_fac_rcpt_cys_sf"/>
</dbReference>
<keyword evidence="1" id="KW-0245">EGF-like domain</keyword>
<feature type="chain" id="PRO_5047041432" evidence="5">
    <location>
        <begin position="19"/>
        <end position="437"/>
    </location>
</feature>
<keyword evidence="2 5" id="KW-0732">Signal</keyword>
<dbReference type="PANTHER" id="PTHR24034:SF209">
    <property type="entry name" value="EGF-LIKE DOMAIN-CONTAINING PROTEIN"/>
    <property type="match status" value="1"/>
</dbReference>
<feature type="domain" description="EGF-like" evidence="7">
    <location>
        <begin position="249"/>
        <end position="296"/>
    </location>
</feature>
<dbReference type="PANTHER" id="PTHR24034">
    <property type="entry name" value="EGF-LIKE DOMAIN-CONTAINING PROTEIN"/>
    <property type="match status" value="1"/>
</dbReference>
<dbReference type="Gene3D" id="2.10.25.10">
    <property type="entry name" value="Laminin"/>
    <property type="match status" value="5"/>
</dbReference>
<feature type="domain" description="EGF-like calcium-binding" evidence="6">
    <location>
        <begin position="297"/>
        <end position="346"/>
    </location>
</feature>
<keyword evidence="8" id="KW-1185">Reference proteome</keyword>
<name>A0ABM1EHT6_PRICU</name>
<dbReference type="GeneID" id="106812402"/>
<accession>A0ABM1EHT6</accession>
<evidence type="ECO:0000259" key="6">
    <source>
        <dbReference type="SMART" id="SM00179"/>
    </source>
</evidence>
<dbReference type="SUPFAM" id="SSF57196">
    <property type="entry name" value="EGF/Laminin"/>
    <property type="match status" value="2"/>
</dbReference>
<keyword evidence="4" id="KW-1015">Disulfide bond</keyword>
<feature type="domain" description="EGF-like calcium-binding" evidence="6">
    <location>
        <begin position="246"/>
        <end position="296"/>
    </location>
</feature>
<feature type="domain" description="EGF-like" evidence="7">
    <location>
        <begin position="158"/>
        <end position="194"/>
    </location>
</feature>
<feature type="domain" description="EGF-like calcium-binding" evidence="6">
    <location>
        <begin position="155"/>
        <end position="194"/>
    </location>
</feature>
<dbReference type="SUPFAM" id="SSF57184">
    <property type="entry name" value="Growth factor receptor domain"/>
    <property type="match status" value="1"/>
</dbReference>
<feature type="domain" description="EGF-like calcium-binding" evidence="6">
    <location>
        <begin position="195"/>
        <end position="245"/>
    </location>
</feature>